<evidence type="ECO:0000313" key="1">
    <source>
        <dbReference type="EMBL" id="CAK4031603.1"/>
    </source>
</evidence>
<comment type="caution">
    <text evidence="1">The sequence shown here is derived from an EMBL/GenBank/DDBJ whole genome shotgun (WGS) entry which is preliminary data.</text>
</comment>
<dbReference type="EMBL" id="CAVMBE010000050">
    <property type="protein sequence ID" value="CAK4031603.1"/>
    <property type="molecule type" value="Genomic_DNA"/>
</dbReference>
<dbReference type="PANTHER" id="PTHR38790:SF9">
    <property type="entry name" value="F-BOX DOMAIN-CONTAINING PROTEIN"/>
    <property type="match status" value="1"/>
</dbReference>
<sequence length="413" mass="47527">MTRRRDPDLIKACIERNVKASLYDTLDGFQFERSILIRPAESARPVYASSDMPLGFDRYRFEVYGGIAKIVQVRLLKAGEVQVLFHGGWTSVSELVTSLPRPSTERDLAPAGPLTLAEKTSLWDDQWYWWRKNGKAFHFERLPGEIREAVYGDTFGDHKVTPYPFARCRRVPFSVSAAIAQRNPSTALISGVSKQISEEARHILFRDCCFCIEKAGLLGKLSFNKALASRITRLELSLSHLGYFALFGFHINDIYDFEPNWRAVGTLREMELKELRLHIHRPQRASPHTLTDYACQKIACDWIFEAAFDWIKGHPVELTGWIKTRQKQAFEAKLAEARAEYLAWCGEWSGYSETTLVEWDEYEYQEDGGVMVDGRQKAELTESKWPRVRRVERDDPICFCAVSCDMENWTADD</sequence>
<organism evidence="1 2">
    <name type="scientific">Lecanosticta acicola</name>
    <dbReference type="NCBI Taxonomy" id="111012"/>
    <lineage>
        <taxon>Eukaryota</taxon>
        <taxon>Fungi</taxon>
        <taxon>Dikarya</taxon>
        <taxon>Ascomycota</taxon>
        <taxon>Pezizomycotina</taxon>
        <taxon>Dothideomycetes</taxon>
        <taxon>Dothideomycetidae</taxon>
        <taxon>Mycosphaerellales</taxon>
        <taxon>Mycosphaerellaceae</taxon>
        <taxon>Lecanosticta</taxon>
    </lineage>
</organism>
<reference evidence="1" key="1">
    <citation type="submission" date="2023-11" db="EMBL/GenBank/DDBJ databases">
        <authorList>
            <person name="Alioto T."/>
            <person name="Alioto T."/>
            <person name="Gomez Garrido J."/>
        </authorList>
    </citation>
    <scope>NUCLEOTIDE SEQUENCE</scope>
</reference>
<protein>
    <submittedName>
        <fullName evidence="1">Uncharacterized protein</fullName>
    </submittedName>
</protein>
<accession>A0AAI8Z358</accession>
<dbReference type="AlphaFoldDB" id="A0AAI8Z358"/>
<name>A0AAI8Z358_9PEZI</name>
<evidence type="ECO:0000313" key="2">
    <source>
        <dbReference type="Proteomes" id="UP001296104"/>
    </source>
</evidence>
<keyword evidence="2" id="KW-1185">Reference proteome</keyword>
<proteinExistence type="predicted"/>
<dbReference type="Proteomes" id="UP001296104">
    <property type="component" value="Unassembled WGS sequence"/>
</dbReference>
<dbReference type="PANTHER" id="PTHR38790">
    <property type="entry name" value="2EXR DOMAIN-CONTAINING PROTEIN-RELATED"/>
    <property type="match status" value="1"/>
</dbReference>
<gene>
    <name evidence="1" type="ORF">LECACI_7A006761</name>
</gene>